<evidence type="ECO:0000313" key="2">
    <source>
        <dbReference type="Proteomes" id="UP000550660"/>
    </source>
</evidence>
<dbReference type="GO" id="GO:0005634">
    <property type="term" value="C:nucleus"/>
    <property type="evidence" value="ECO:0007669"/>
    <property type="project" value="TreeGrafter"/>
</dbReference>
<feature type="non-terminal residue" evidence="1">
    <location>
        <position position="194"/>
    </location>
</feature>
<sequence>PGKHPSGSVPRGSCLIHNWQEERATHHLDAVLDQEPGSEGFIYRHGHHRLLTHQLFSWPTNSTTMKDTYRPPHRALLLGRGQRQAMLESMLYQKYRQACTPASPQGARSCLPSRYTVCSTTLLHCLHFQPHNYHTEQPCSFWLEQARKLLAVTSIHSGDSPFRRNAAFSTPITESLEPPLHSALPSSWLQPYKQ</sequence>
<evidence type="ECO:0000313" key="1">
    <source>
        <dbReference type="EMBL" id="NXJ83308.1"/>
    </source>
</evidence>
<reference evidence="1 2" key="1">
    <citation type="submission" date="2019-09" db="EMBL/GenBank/DDBJ databases">
        <title>Bird 10,000 Genomes (B10K) Project - Family phase.</title>
        <authorList>
            <person name="Zhang G."/>
        </authorList>
    </citation>
    <scope>NUCLEOTIDE SEQUENCE [LARGE SCALE GENOMIC DNA]</scope>
    <source>
        <strain evidence="1">B10K-DU-007-40</strain>
        <tissue evidence="1">Mixed tissue sample</tissue>
    </source>
</reference>
<proteinExistence type="predicted"/>
<dbReference type="Proteomes" id="UP000550660">
    <property type="component" value="Unassembled WGS sequence"/>
</dbReference>
<dbReference type="OrthoDB" id="2120499at2759"/>
<dbReference type="Pfam" id="PF22584">
    <property type="entry name" value="CFAP143"/>
    <property type="match status" value="1"/>
</dbReference>
<accession>A0A7L0EK80</accession>
<comment type="caution">
    <text evidence="1">The sequence shown here is derived from an EMBL/GenBank/DDBJ whole genome shotgun (WGS) entry which is preliminary data.</text>
</comment>
<protein>
    <submittedName>
        <fullName evidence="1">SPAG8 protein</fullName>
    </submittedName>
</protein>
<dbReference type="GO" id="GO:0008017">
    <property type="term" value="F:microtubule binding"/>
    <property type="evidence" value="ECO:0007669"/>
    <property type="project" value="InterPro"/>
</dbReference>
<dbReference type="PANTHER" id="PTHR15510:SF5">
    <property type="entry name" value="SPERM-ASSOCIATED ANTIGEN 8"/>
    <property type="match status" value="1"/>
</dbReference>
<dbReference type="GO" id="GO:0005737">
    <property type="term" value="C:cytoplasm"/>
    <property type="evidence" value="ECO:0007669"/>
    <property type="project" value="TreeGrafter"/>
</dbReference>
<gene>
    <name evidence="1" type="primary">Spag8</name>
    <name evidence="1" type="ORF">TROMEL_R04807</name>
</gene>
<dbReference type="GO" id="GO:0045944">
    <property type="term" value="P:positive regulation of transcription by RNA polymerase II"/>
    <property type="evidence" value="ECO:0007669"/>
    <property type="project" value="TreeGrafter"/>
</dbReference>
<dbReference type="EMBL" id="VXAG01001256">
    <property type="protein sequence ID" value="NXJ83308.1"/>
    <property type="molecule type" value="Genomic_DNA"/>
</dbReference>
<feature type="non-terminal residue" evidence="1">
    <location>
        <position position="1"/>
    </location>
</feature>
<dbReference type="AlphaFoldDB" id="A0A7L0EK80"/>
<dbReference type="PANTHER" id="PTHR15510">
    <property type="entry name" value="SPERM-ASSOCIATED ANTIGEN 8"/>
    <property type="match status" value="1"/>
</dbReference>
<dbReference type="InterPro" id="IPR026124">
    <property type="entry name" value="Sperm-assoc_Ag8"/>
</dbReference>
<organism evidence="1 2">
    <name type="scientific">Trogon melanurus</name>
    <name type="common">Black-tailed trogon</name>
    <dbReference type="NCBI Taxonomy" id="56311"/>
    <lineage>
        <taxon>Eukaryota</taxon>
        <taxon>Metazoa</taxon>
        <taxon>Chordata</taxon>
        <taxon>Craniata</taxon>
        <taxon>Vertebrata</taxon>
        <taxon>Euteleostomi</taxon>
        <taxon>Archelosauria</taxon>
        <taxon>Archosauria</taxon>
        <taxon>Dinosauria</taxon>
        <taxon>Saurischia</taxon>
        <taxon>Theropoda</taxon>
        <taxon>Coelurosauria</taxon>
        <taxon>Aves</taxon>
        <taxon>Neognathae</taxon>
        <taxon>Neoaves</taxon>
        <taxon>Telluraves</taxon>
        <taxon>Coraciimorphae</taxon>
        <taxon>Trogoniformes</taxon>
        <taxon>Trogonidae</taxon>
        <taxon>Trogon</taxon>
    </lineage>
</organism>
<keyword evidence="2" id="KW-1185">Reference proteome</keyword>
<name>A0A7L0EK80_TROML</name>